<dbReference type="InterPro" id="IPR013078">
    <property type="entry name" value="His_Pase_superF_clade-1"/>
</dbReference>
<organism evidence="4 5">
    <name type="scientific">Gordonia paraffinivorans</name>
    <dbReference type="NCBI Taxonomy" id="175628"/>
    <lineage>
        <taxon>Bacteria</taxon>
        <taxon>Bacillati</taxon>
        <taxon>Actinomycetota</taxon>
        <taxon>Actinomycetes</taxon>
        <taxon>Mycobacteriales</taxon>
        <taxon>Gordoniaceae</taxon>
        <taxon>Gordonia</taxon>
    </lineage>
</organism>
<dbReference type="RefSeq" id="WP_006900697.1">
    <property type="nucleotide sequence ID" value="NZ_CAACYD010000005.1"/>
</dbReference>
<evidence type="ECO:0000313" key="5">
    <source>
        <dbReference type="Proteomes" id="UP000360750"/>
    </source>
</evidence>
<proteinExistence type="predicted"/>
<feature type="binding site" evidence="2">
    <location>
        <position position="88"/>
    </location>
    <ligand>
        <name>substrate</name>
    </ligand>
</feature>
<accession>A0ABD7V0I5</accession>
<evidence type="ECO:0000313" key="4">
    <source>
        <dbReference type="EMBL" id="VFA82973.1"/>
    </source>
</evidence>
<reference evidence="4 5" key="1">
    <citation type="submission" date="2019-02" db="EMBL/GenBank/DDBJ databases">
        <authorList>
            <consortium name="Pathogen Informatics"/>
        </authorList>
    </citation>
    <scope>NUCLEOTIDE SEQUENCE [LARGE SCALE GENOMIC DNA]</scope>
    <source>
        <strain evidence="4 5">3012STDY6756503</strain>
    </source>
</reference>
<dbReference type="SUPFAM" id="SSF53254">
    <property type="entry name" value="Phosphoglycerate mutase-like"/>
    <property type="match status" value="1"/>
</dbReference>
<name>A0ABD7V0I5_9ACTN</name>
<dbReference type="SMART" id="SM00855">
    <property type="entry name" value="PGAM"/>
    <property type="match status" value="1"/>
</dbReference>
<dbReference type="EMBL" id="CAACYD010000005">
    <property type="protein sequence ID" value="VFA82973.1"/>
    <property type="molecule type" value="Genomic_DNA"/>
</dbReference>
<dbReference type="PANTHER" id="PTHR48100">
    <property type="entry name" value="BROAD-SPECIFICITY PHOSPHATASE YOR283W-RELATED"/>
    <property type="match status" value="1"/>
</dbReference>
<dbReference type="Gene3D" id="3.40.50.1240">
    <property type="entry name" value="Phosphoglycerate mutase-like"/>
    <property type="match status" value="1"/>
</dbReference>
<dbReference type="CDD" id="cd07067">
    <property type="entry name" value="HP_PGM_like"/>
    <property type="match status" value="1"/>
</dbReference>
<evidence type="ECO:0000256" key="1">
    <source>
        <dbReference type="PIRSR" id="PIRSR613078-1"/>
    </source>
</evidence>
<sequence length="231" mass="25056">MTANSAEKGNADAATPSGKAPSWQGQRSAPTRFILLRHGQTPLSVERRYSGRGNPELTEEGLRQARAAAQRVAREDGISAIVTSPLSRARATAEEVAALTGVDVVEHAGLIENDFGEWEGLTFTEAAERHPDVHRRWLSDITVPAPGGESFAQVAERVAETKADLLQRYPGQTVVLVSHVTPIKLMLREALGVGPELLFRLHLDLASVSIAEFFPDGGSVVRLVNDAQHWR</sequence>
<evidence type="ECO:0000256" key="3">
    <source>
        <dbReference type="SAM" id="MobiDB-lite"/>
    </source>
</evidence>
<feature type="active site" description="Proton donor/acceptor" evidence="1">
    <location>
        <position position="112"/>
    </location>
</feature>
<dbReference type="AlphaFoldDB" id="A0ABD7V0I5"/>
<dbReference type="PANTHER" id="PTHR48100:SF1">
    <property type="entry name" value="HISTIDINE PHOSPHATASE FAMILY PROTEIN-RELATED"/>
    <property type="match status" value="1"/>
</dbReference>
<protein>
    <submittedName>
        <fullName evidence="4">Bifunctional RNase H/acid phosphatase</fullName>
    </submittedName>
</protein>
<dbReference type="GeneID" id="60749356"/>
<dbReference type="Proteomes" id="UP000360750">
    <property type="component" value="Unassembled WGS sequence"/>
</dbReference>
<feature type="active site" description="Tele-phosphohistidine intermediate" evidence="1">
    <location>
        <position position="38"/>
    </location>
</feature>
<dbReference type="InterPro" id="IPR029033">
    <property type="entry name" value="His_PPase_superfam"/>
</dbReference>
<evidence type="ECO:0000256" key="2">
    <source>
        <dbReference type="PIRSR" id="PIRSR613078-2"/>
    </source>
</evidence>
<dbReference type="InterPro" id="IPR050275">
    <property type="entry name" value="PGM_Phosphatase"/>
</dbReference>
<comment type="caution">
    <text evidence="4">The sequence shown here is derived from an EMBL/GenBank/DDBJ whole genome shotgun (WGS) entry which is preliminary data.</text>
</comment>
<feature type="region of interest" description="Disordered" evidence="3">
    <location>
        <begin position="1"/>
        <end position="28"/>
    </location>
</feature>
<gene>
    <name evidence="4" type="ORF">NCTC8139_01328</name>
</gene>
<dbReference type="Pfam" id="PF00300">
    <property type="entry name" value="His_Phos_1"/>
    <property type="match status" value="1"/>
</dbReference>